<evidence type="ECO:0000256" key="6">
    <source>
        <dbReference type="SAM" id="SignalP"/>
    </source>
</evidence>
<dbReference type="Proteomes" id="UP000266841">
    <property type="component" value="Unassembled WGS sequence"/>
</dbReference>
<keyword evidence="10" id="KW-1185">Reference proteome</keyword>
<evidence type="ECO:0000256" key="1">
    <source>
        <dbReference type="ARBA" id="ARBA00006962"/>
    </source>
</evidence>
<dbReference type="AlphaFoldDB" id="K0SYY7"/>
<dbReference type="GO" id="GO:0046509">
    <property type="term" value="F:1,2-diacylglycerol 3-beta-galactosyltransferase activity"/>
    <property type="evidence" value="ECO:0007669"/>
    <property type="project" value="UniProtKB-EC"/>
</dbReference>
<dbReference type="InterPro" id="IPR050519">
    <property type="entry name" value="Glycosyltransf_28_UgtP"/>
</dbReference>
<comment type="subcellular location">
    <subcellularLocation>
        <location evidence="5">Plastid</location>
        <location evidence="5">Chloroplast membrane</location>
    </subcellularLocation>
</comment>
<gene>
    <name evidence="9" type="ORF">THAOC_12907</name>
</gene>
<dbReference type="Gene3D" id="3.40.50.2000">
    <property type="entry name" value="Glycogen Phosphorylase B"/>
    <property type="match status" value="1"/>
</dbReference>
<keyword evidence="3" id="KW-0328">Glycosyltransferase</keyword>
<evidence type="ECO:0000256" key="3">
    <source>
        <dbReference type="ARBA" id="ARBA00022676"/>
    </source>
</evidence>
<sequence length="599" mass="65289">MRASLAAAACCVLLAALPLSLGDVFRARVWGVIPIGGEISSAVVEEHENRNAARSSCSTSRVISSVSGGEAASSAAFVGGTKVAPISTGQTTNVAPKKGPATGELPVSASLVPEKVGSARQLPENQSNSTQSDRPLKILFLSSDTGGGHRASAEALANQFQRLYPGSTYELFDIWTDVDEVSWPYCTIKDTYVTLSSTPWKWRTLYHISNNAAYAKFVDWHSDYMNEELIRRKMDSYDFDVVVSVHPTMNYVPLQSTRAIADKRGKEIPFFTVVTDFGSGHCTWFSADVERIYLASDSIKKIALKRGKMLENKMVMTGLPIRRDFALQADALGDRTSQEGKEYQAKIREELGIDKEKKMVLVMGGGEGVGSLSDIVNELYAKLKLQGVNATICVVCGRNERLKNDIETRCWDTVISQSLNSYESLRSRFYNKMLSWHAHRSRRIQAALDRAAARAEKGKDVAASPGCVDVVPLGFVKNMAEFMVAADVLVSKAGPGTIAEAAAVGLPVMLTSHLPGQEAGNVDIVLTGGFGDFCEDPETIALEVACWLRDDNLLDIMTKKAKAVGQPHAAEEICTDIGTITHQYMERNCMKANMANRIH</sequence>
<dbReference type="InterPro" id="IPR007235">
    <property type="entry name" value="Glyco_trans_28_C"/>
</dbReference>
<accession>K0SYY7</accession>
<comment type="similarity">
    <text evidence="1">Belongs to the glycosyltransferase 28 family.</text>
</comment>
<evidence type="ECO:0000256" key="2">
    <source>
        <dbReference type="ARBA" id="ARBA00012615"/>
    </source>
</evidence>
<reference evidence="9 10" key="1">
    <citation type="journal article" date="2012" name="Genome Biol.">
        <title>Genome and low-iron response of an oceanic diatom adapted to chronic iron limitation.</title>
        <authorList>
            <person name="Lommer M."/>
            <person name="Specht M."/>
            <person name="Roy A.S."/>
            <person name="Kraemer L."/>
            <person name="Andreson R."/>
            <person name="Gutowska M.A."/>
            <person name="Wolf J."/>
            <person name="Bergner S.V."/>
            <person name="Schilhabel M.B."/>
            <person name="Klostermeier U.C."/>
            <person name="Beiko R.G."/>
            <person name="Rosenstiel P."/>
            <person name="Hippler M."/>
            <person name="Laroche J."/>
        </authorList>
    </citation>
    <scope>NUCLEOTIDE SEQUENCE [LARGE SCALE GENOMIC DNA]</scope>
    <source>
        <strain evidence="9 10">CCMP1005</strain>
    </source>
</reference>
<name>K0SYY7_THAOC</name>
<dbReference type="OMA" id="QSSRWNV"/>
<dbReference type="GO" id="GO:0009247">
    <property type="term" value="P:glycolipid biosynthetic process"/>
    <property type="evidence" value="ECO:0007669"/>
    <property type="project" value="InterPro"/>
</dbReference>
<dbReference type="eggNOG" id="ENOG502QPXV">
    <property type="taxonomic scope" value="Eukaryota"/>
</dbReference>
<dbReference type="GO" id="GO:0031969">
    <property type="term" value="C:chloroplast membrane"/>
    <property type="evidence" value="ECO:0007669"/>
    <property type="project" value="UniProtKB-SubCell"/>
</dbReference>
<evidence type="ECO:0000313" key="10">
    <source>
        <dbReference type="Proteomes" id="UP000266841"/>
    </source>
</evidence>
<dbReference type="OrthoDB" id="200404at2759"/>
<feature type="domain" description="Glycosyl transferase family 28 C-terminal" evidence="7">
    <location>
        <begin position="468"/>
        <end position="509"/>
    </location>
</feature>
<evidence type="ECO:0000259" key="7">
    <source>
        <dbReference type="Pfam" id="PF04101"/>
    </source>
</evidence>
<feature type="chain" id="PRO_5030173114" description="monogalactosyldiacylglycerol synthase" evidence="6">
    <location>
        <begin position="23"/>
        <end position="599"/>
    </location>
</feature>
<dbReference type="Pfam" id="PF04101">
    <property type="entry name" value="Glyco_tran_28_C"/>
    <property type="match status" value="1"/>
</dbReference>
<dbReference type="PANTHER" id="PTHR43025:SF3">
    <property type="entry name" value="MONOGALACTOSYLDIACYLGLYCEROL SYNTHASE 1, CHLOROPLASTIC"/>
    <property type="match status" value="1"/>
</dbReference>
<keyword evidence="4" id="KW-0808">Transferase</keyword>
<evidence type="ECO:0000256" key="4">
    <source>
        <dbReference type="ARBA" id="ARBA00022679"/>
    </source>
</evidence>
<dbReference type="SUPFAM" id="SSF53756">
    <property type="entry name" value="UDP-Glycosyltransferase/glycogen phosphorylase"/>
    <property type="match status" value="2"/>
</dbReference>
<protein>
    <recommendedName>
        <fullName evidence="2">monogalactosyldiacylglycerol synthase</fullName>
        <ecNumber evidence="2">2.4.1.46</ecNumber>
    </recommendedName>
</protein>
<dbReference type="Pfam" id="PF06925">
    <property type="entry name" value="MGDG_synth"/>
    <property type="match status" value="1"/>
</dbReference>
<evidence type="ECO:0000313" key="9">
    <source>
        <dbReference type="EMBL" id="EJK66186.1"/>
    </source>
</evidence>
<dbReference type="PANTHER" id="PTHR43025">
    <property type="entry name" value="MONOGALACTOSYLDIACYLGLYCEROL SYNTHASE"/>
    <property type="match status" value="1"/>
</dbReference>
<feature type="signal peptide" evidence="6">
    <location>
        <begin position="1"/>
        <end position="22"/>
    </location>
</feature>
<feature type="domain" description="Diacylglycerol glucosyltransferase N-terminal" evidence="8">
    <location>
        <begin position="149"/>
        <end position="321"/>
    </location>
</feature>
<evidence type="ECO:0000256" key="5">
    <source>
        <dbReference type="ARBA" id="ARBA00046299"/>
    </source>
</evidence>
<dbReference type="EMBL" id="AGNL01015217">
    <property type="protein sequence ID" value="EJK66186.1"/>
    <property type="molecule type" value="Genomic_DNA"/>
</dbReference>
<comment type="caution">
    <text evidence="9">The sequence shown here is derived from an EMBL/GenBank/DDBJ whole genome shotgun (WGS) entry which is preliminary data.</text>
</comment>
<keyword evidence="6" id="KW-0732">Signal</keyword>
<proteinExistence type="inferred from homology"/>
<dbReference type="EC" id="2.4.1.46" evidence="2"/>
<evidence type="ECO:0000259" key="8">
    <source>
        <dbReference type="Pfam" id="PF06925"/>
    </source>
</evidence>
<dbReference type="InterPro" id="IPR009695">
    <property type="entry name" value="Diacylglyc_glucosyltr_N"/>
</dbReference>
<organism evidence="9 10">
    <name type="scientific">Thalassiosira oceanica</name>
    <name type="common">Marine diatom</name>
    <dbReference type="NCBI Taxonomy" id="159749"/>
    <lineage>
        <taxon>Eukaryota</taxon>
        <taxon>Sar</taxon>
        <taxon>Stramenopiles</taxon>
        <taxon>Ochrophyta</taxon>
        <taxon>Bacillariophyta</taxon>
        <taxon>Coscinodiscophyceae</taxon>
        <taxon>Thalassiosirophycidae</taxon>
        <taxon>Thalassiosirales</taxon>
        <taxon>Thalassiosiraceae</taxon>
        <taxon>Thalassiosira</taxon>
    </lineage>
</organism>